<dbReference type="VEuPathDB" id="FungiDB:HGUI_03880"/>
<evidence type="ECO:0000256" key="2">
    <source>
        <dbReference type="SAM" id="SignalP"/>
    </source>
</evidence>
<keyword evidence="1" id="KW-0472">Membrane</keyword>
<feature type="transmembrane region" description="Helical" evidence="1">
    <location>
        <begin position="354"/>
        <end position="375"/>
    </location>
</feature>
<gene>
    <name evidence="3" type="ORF">HGUI_03880</name>
</gene>
<dbReference type="AlphaFoldDB" id="A0A1L0D3E4"/>
<proteinExistence type="predicted"/>
<feature type="transmembrane region" description="Helical" evidence="1">
    <location>
        <begin position="447"/>
        <end position="465"/>
    </location>
</feature>
<dbReference type="EMBL" id="FQNF01000130">
    <property type="protein sequence ID" value="SGZ41679.1"/>
    <property type="molecule type" value="Genomic_DNA"/>
</dbReference>
<name>A0A1L0D3E4_9ASCO</name>
<evidence type="ECO:0008006" key="5">
    <source>
        <dbReference type="Google" id="ProtNLM"/>
    </source>
</evidence>
<evidence type="ECO:0000313" key="4">
    <source>
        <dbReference type="Proteomes" id="UP000183365"/>
    </source>
</evidence>
<organism evidence="3 4">
    <name type="scientific">Hanseniaspora guilliermondii</name>
    <dbReference type="NCBI Taxonomy" id="56406"/>
    <lineage>
        <taxon>Eukaryota</taxon>
        <taxon>Fungi</taxon>
        <taxon>Dikarya</taxon>
        <taxon>Ascomycota</taxon>
        <taxon>Saccharomycotina</taxon>
        <taxon>Saccharomycetes</taxon>
        <taxon>Saccharomycodales</taxon>
        <taxon>Saccharomycodaceae</taxon>
        <taxon>Hanseniaspora</taxon>
    </lineage>
</organism>
<keyword evidence="4" id="KW-1185">Reference proteome</keyword>
<sequence length="528" mass="61706">MYINKTIFCLSLILLHTPLTNGLFGIDFHLFSTNRDSPFDQWELIKELGTNPKNFAITLDTISKDVTKASLSLENNFFNNDEYGLCVQQAIEPLYKSCMSTEATKSGALKSGEKSKISIDLLLCELKSMFQNTFDESNSTSALTNYTEKNNDMNKSIHKILTMERMCSNTDRTRVNLKMYKEIFELIKENNNLWTTYTLKNEKIEKLCNEFSQPLQKFHFENIIKHYAELLQNKIDSNNNNTLIAIRDLQAYLQIRMEEISDELKSDIKEEIKHHMHHLRDRINYLNKNQKEIMSNFTMQLHNFTSSNKQTLKNMSLVISTSLQKQKDEIDTFVKESFILKKEYFYLSKIFSNTYKLCLFMFKYKFILAAVAVIYWKYKTIISLIVLMSIGTYLIAADLINYFELENLSEHIFNETLPQIITRLPKIVLVTIVIKKVPQFWVFKKRLSILFLYIVDVFLICLGIHEQKKATSTLITNIELNGELLILTTAALNLYFKSWASIKIKIIISLFILLFVVTTMIISEYKFI</sequence>
<feature type="chain" id="PRO_5009680824" description="Karyogamy protein 5" evidence="2">
    <location>
        <begin position="23"/>
        <end position="528"/>
    </location>
</feature>
<evidence type="ECO:0000313" key="3">
    <source>
        <dbReference type="EMBL" id="SGZ41679.1"/>
    </source>
</evidence>
<feature type="transmembrane region" description="Helical" evidence="1">
    <location>
        <begin position="502"/>
        <end position="522"/>
    </location>
</feature>
<keyword evidence="1" id="KW-1133">Transmembrane helix</keyword>
<dbReference type="OrthoDB" id="10513689at2759"/>
<keyword evidence="1" id="KW-0812">Transmembrane</keyword>
<keyword evidence="2" id="KW-0732">Signal</keyword>
<feature type="transmembrane region" description="Helical" evidence="1">
    <location>
        <begin position="382"/>
        <end position="403"/>
    </location>
</feature>
<accession>A0A1L0D3E4</accession>
<reference evidence="4" key="1">
    <citation type="submission" date="2016-11" db="EMBL/GenBank/DDBJ databases">
        <authorList>
            <person name="Guldener U."/>
        </authorList>
    </citation>
    <scope>NUCLEOTIDE SEQUENCE [LARGE SCALE GENOMIC DNA]</scope>
</reference>
<protein>
    <recommendedName>
        <fullName evidence="5">Karyogamy protein 5</fullName>
    </recommendedName>
</protein>
<feature type="signal peptide" evidence="2">
    <location>
        <begin position="1"/>
        <end position="22"/>
    </location>
</feature>
<evidence type="ECO:0000256" key="1">
    <source>
        <dbReference type="SAM" id="Phobius"/>
    </source>
</evidence>
<dbReference type="Proteomes" id="UP000183365">
    <property type="component" value="Unassembled WGS sequence"/>
</dbReference>